<name>A0A382SM64_9ZZZZ</name>
<dbReference type="GO" id="GO:0030170">
    <property type="term" value="F:pyridoxal phosphate binding"/>
    <property type="evidence" value="ECO:0007669"/>
    <property type="project" value="InterPro"/>
</dbReference>
<protein>
    <recommendedName>
        <fullName evidence="2">cysteine-S-conjugate beta-lyase</fullName>
        <ecNumber evidence="2">4.4.1.13</ecNumber>
    </recommendedName>
</protein>
<reference evidence="7" key="1">
    <citation type="submission" date="2018-05" db="EMBL/GenBank/DDBJ databases">
        <authorList>
            <person name="Lanie J.A."/>
            <person name="Ng W.-L."/>
            <person name="Kazmierczak K.M."/>
            <person name="Andrzejewski T.M."/>
            <person name="Davidsen T.M."/>
            <person name="Wayne K.J."/>
            <person name="Tettelin H."/>
            <person name="Glass J.I."/>
            <person name="Rusch D."/>
            <person name="Podicherti R."/>
            <person name="Tsui H.-C.T."/>
            <person name="Winkler M.E."/>
        </authorList>
    </citation>
    <scope>NUCLEOTIDE SEQUENCE</scope>
</reference>
<dbReference type="PANTHER" id="PTHR43525:SF1">
    <property type="entry name" value="PROTEIN MALY"/>
    <property type="match status" value="1"/>
</dbReference>
<feature type="non-terminal residue" evidence="7">
    <location>
        <position position="1"/>
    </location>
</feature>
<comment type="similarity">
    <text evidence="5">Belongs to the class-II pyridoxal-phosphate-dependent aminotransferase family. MalY/PatB cystathionine beta-lyase subfamily.</text>
</comment>
<dbReference type="InterPro" id="IPR051798">
    <property type="entry name" value="Class-II_PLP-Dep_Aminotrans"/>
</dbReference>
<evidence type="ECO:0000313" key="7">
    <source>
        <dbReference type="EMBL" id="SVD10913.1"/>
    </source>
</evidence>
<dbReference type="EMBL" id="UINC01130078">
    <property type="protein sequence ID" value="SVD10913.1"/>
    <property type="molecule type" value="Genomic_DNA"/>
</dbReference>
<proteinExistence type="inferred from homology"/>
<evidence type="ECO:0000256" key="3">
    <source>
        <dbReference type="ARBA" id="ARBA00022898"/>
    </source>
</evidence>
<dbReference type="PROSITE" id="PS51318">
    <property type="entry name" value="TAT"/>
    <property type="match status" value="1"/>
</dbReference>
<evidence type="ECO:0000256" key="2">
    <source>
        <dbReference type="ARBA" id="ARBA00012224"/>
    </source>
</evidence>
<evidence type="ECO:0000256" key="4">
    <source>
        <dbReference type="ARBA" id="ARBA00023239"/>
    </source>
</evidence>
<sequence>KNKMSSVNNFNRRNFLKGAGMTALASAAGTGAATVATPAEAAAINNGKFNFDEIYSRIGTNSIKWDYQVSKFGDGKIKVGLGIADMDFRAAPCITEALAERCDHHNWGYQTVPKSYIEAIVDWNRERHGLEVDPGSIVISSGVHPGLISTLNTVCDPGTKVLMMSPTYNGFWSDLLWSRTIANESQLINNNGVYEIDWDDFESRLTPDTAAILLCNPQNPTGNCWSPEDLLKIGTLCLENQVIVLSDEIHCDFITKGQKYTPFASLPDEDIVNNSLTYKAISKTFSLSVQKNAYFFSTNPVLLERVKYN</sequence>
<feature type="non-terminal residue" evidence="7">
    <location>
        <position position="309"/>
    </location>
</feature>
<dbReference type="Gene3D" id="3.40.640.10">
    <property type="entry name" value="Type I PLP-dependent aspartate aminotransferase-like (Major domain)"/>
    <property type="match status" value="1"/>
</dbReference>
<dbReference type="EC" id="4.4.1.13" evidence="2"/>
<organism evidence="7">
    <name type="scientific">marine metagenome</name>
    <dbReference type="NCBI Taxonomy" id="408172"/>
    <lineage>
        <taxon>unclassified sequences</taxon>
        <taxon>metagenomes</taxon>
        <taxon>ecological metagenomes</taxon>
    </lineage>
</organism>
<dbReference type="InterPro" id="IPR006311">
    <property type="entry name" value="TAT_signal"/>
</dbReference>
<keyword evidence="3" id="KW-0663">Pyridoxal phosphate</keyword>
<feature type="domain" description="Aminotransferase class I/classII large" evidence="6">
    <location>
        <begin position="77"/>
        <end position="297"/>
    </location>
</feature>
<dbReference type="Gene3D" id="3.90.1150.10">
    <property type="entry name" value="Aspartate Aminotransferase, domain 1"/>
    <property type="match status" value="1"/>
</dbReference>
<dbReference type="PANTHER" id="PTHR43525">
    <property type="entry name" value="PROTEIN MALY"/>
    <property type="match status" value="1"/>
</dbReference>
<keyword evidence="4" id="KW-0456">Lyase</keyword>
<dbReference type="NCBIfam" id="TIGR01409">
    <property type="entry name" value="TAT_signal_seq"/>
    <property type="match status" value="1"/>
</dbReference>
<dbReference type="InterPro" id="IPR015424">
    <property type="entry name" value="PyrdxlP-dep_Trfase"/>
</dbReference>
<dbReference type="Pfam" id="PF00155">
    <property type="entry name" value="Aminotran_1_2"/>
    <property type="match status" value="1"/>
</dbReference>
<evidence type="ECO:0000259" key="6">
    <source>
        <dbReference type="Pfam" id="PF00155"/>
    </source>
</evidence>
<dbReference type="GO" id="GO:0047804">
    <property type="term" value="F:cysteine-S-conjugate beta-lyase activity"/>
    <property type="evidence" value="ECO:0007669"/>
    <property type="project" value="UniProtKB-EC"/>
</dbReference>
<evidence type="ECO:0000256" key="5">
    <source>
        <dbReference type="ARBA" id="ARBA00037974"/>
    </source>
</evidence>
<evidence type="ECO:0000256" key="1">
    <source>
        <dbReference type="ARBA" id="ARBA00001933"/>
    </source>
</evidence>
<comment type="cofactor">
    <cofactor evidence="1">
        <name>pyridoxal 5'-phosphate</name>
        <dbReference type="ChEBI" id="CHEBI:597326"/>
    </cofactor>
</comment>
<dbReference type="InterPro" id="IPR019546">
    <property type="entry name" value="TAT_signal_bac_arc"/>
</dbReference>
<dbReference type="InterPro" id="IPR015422">
    <property type="entry name" value="PyrdxlP-dep_Trfase_small"/>
</dbReference>
<dbReference type="InterPro" id="IPR004839">
    <property type="entry name" value="Aminotransferase_I/II_large"/>
</dbReference>
<gene>
    <name evidence="7" type="ORF">METZ01_LOCUS363767</name>
</gene>
<dbReference type="InterPro" id="IPR015421">
    <property type="entry name" value="PyrdxlP-dep_Trfase_major"/>
</dbReference>
<dbReference type="SUPFAM" id="SSF53383">
    <property type="entry name" value="PLP-dependent transferases"/>
    <property type="match status" value="1"/>
</dbReference>
<dbReference type="CDD" id="cd00609">
    <property type="entry name" value="AAT_like"/>
    <property type="match status" value="1"/>
</dbReference>
<accession>A0A382SM64</accession>
<dbReference type="AlphaFoldDB" id="A0A382SM64"/>